<keyword evidence="19" id="KW-0458">Lysosome</keyword>
<keyword evidence="10" id="KW-0479">Metal-binding</keyword>
<keyword evidence="12" id="KW-0378">Hydrolase</keyword>
<keyword evidence="14" id="KW-0862">Zinc</keyword>
<evidence type="ECO:0000256" key="20">
    <source>
        <dbReference type="ARBA" id="ARBA00025833"/>
    </source>
</evidence>
<evidence type="ECO:0000256" key="3">
    <source>
        <dbReference type="ARBA" id="ARBA00004555"/>
    </source>
</evidence>
<evidence type="ECO:0000256" key="1">
    <source>
        <dbReference type="ARBA" id="ARBA00004240"/>
    </source>
</evidence>
<keyword evidence="11 22" id="KW-0732">Signal</keyword>
<evidence type="ECO:0000256" key="14">
    <source>
        <dbReference type="ARBA" id="ARBA00022833"/>
    </source>
</evidence>
<dbReference type="Pfam" id="PF04389">
    <property type="entry name" value="Peptidase_M28"/>
    <property type="match status" value="1"/>
</dbReference>
<dbReference type="EMBL" id="CAJPVJ010007950">
    <property type="protein sequence ID" value="CAG2171612.1"/>
    <property type="molecule type" value="Genomic_DNA"/>
</dbReference>
<dbReference type="Gene3D" id="3.40.630.10">
    <property type="entry name" value="Zn peptidases"/>
    <property type="match status" value="1"/>
</dbReference>
<dbReference type="OrthoDB" id="10013407at2759"/>
<comment type="subcellular location">
    <subcellularLocation>
        <location evidence="1">Endoplasmic reticulum</location>
    </subcellularLocation>
    <subcellularLocation>
        <location evidence="3">Golgi apparatus</location>
    </subcellularLocation>
    <subcellularLocation>
        <location evidence="2">Lysosome</location>
    </subcellularLocation>
    <subcellularLocation>
        <location evidence="4">Secreted</location>
    </subcellularLocation>
</comment>
<comment type="similarity">
    <text evidence="5">Belongs to the peptidase M28 family.</text>
</comment>
<dbReference type="GO" id="GO:0005615">
    <property type="term" value="C:extracellular space"/>
    <property type="evidence" value="ECO:0007669"/>
    <property type="project" value="TreeGrafter"/>
</dbReference>
<dbReference type="Gene3D" id="3.50.30.30">
    <property type="match status" value="1"/>
</dbReference>
<dbReference type="Proteomes" id="UP000728032">
    <property type="component" value="Unassembled WGS sequence"/>
</dbReference>
<keyword evidence="17" id="KW-0865">Zymogen</keyword>
<keyword evidence="13" id="KW-0256">Endoplasmic reticulum</keyword>
<evidence type="ECO:0000256" key="8">
    <source>
        <dbReference type="ARBA" id="ARBA00022645"/>
    </source>
</evidence>
<evidence type="ECO:0000256" key="18">
    <source>
        <dbReference type="ARBA" id="ARBA00023180"/>
    </source>
</evidence>
<dbReference type="GO" id="GO:0043171">
    <property type="term" value="P:peptide catabolic process"/>
    <property type="evidence" value="ECO:0007669"/>
    <property type="project" value="TreeGrafter"/>
</dbReference>
<keyword evidence="18" id="KW-0325">Glycoprotein</keyword>
<dbReference type="GO" id="GO:0004180">
    <property type="term" value="F:carboxypeptidase activity"/>
    <property type="evidence" value="ECO:0007669"/>
    <property type="project" value="UniProtKB-KW"/>
</dbReference>
<dbReference type="GO" id="GO:0005783">
    <property type="term" value="C:endoplasmic reticulum"/>
    <property type="evidence" value="ECO:0007669"/>
    <property type="project" value="UniProtKB-SubCell"/>
</dbReference>
<dbReference type="InterPro" id="IPR007484">
    <property type="entry name" value="Peptidase_M28"/>
</dbReference>
<dbReference type="InterPro" id="IPR039866">
    <property type="entry name" value="CPQ"/>
</dbReference>
<keyword evidence="16" id="KW-0482">Metalloprotease</keyword>
<dbReference type="PANTHER" id="PTHR12053:SF3">
    <property type="entry name" value="CARBOXYPEPTIDASE Q"/>
    <property type="match status" value="1"/>
</dbReference>
<evidence type="ECO:0000256" key="4">
    <source>
        <dbReference type="ARBA" id="ARBA00004613"/>
    </source>
</evidence>
<dbReference type="AlphaFoldDB" id="A0A7R9M8T7"/>
<name>A0A7R9M8T7_9ACAR</name>
<dbReference type="PANTHER" id="PTHR12053">
    <property type="entry name" value="PROTEASE FAMILY M28 PLASMA GLUTAMATE CARBOXYPEPTIDASE-RELATED"/>
    <property type="match status" value="1"/>
</dbReference>
<gene>
    <name evidence="24" type="ORF">ONB1V03_LOCUS11072</name>
</gene>
<evidence type="ECO:0000256" key="12">
    <source>
        <dbReference type="ARBA" id="ARBA00022801"/>
    </source>
</evidence>
<dbReference type="GO" id="GO:0046872">
    <property type="term" value="F:metal ion binding"/>
    <property type="evidence" value="ECO:0007669"/>
    <property type="project" value="UniProtKB-KW"/>
</dbReference>
<evidence type="ECO:0000256" key="10">
    <source>
        <dbReference type="ARBA" id="ARBA00022723"/>
    </source>
</evidence>
<keyword evidence="8" id="KW-0121">Carboxypeptidase</keyword>
<keyword evidence="9" id="KW-0645">Protease</keyword>
<evidence type="ECO:0000256" key="19">
    <source>
        <dbReference type="ARBA" id="ARBA00023228"/>
    </source>
</evidence>
<evidence type="ECO:0000256" key="22">
    <source>
        <dbReference type="SAM" id="SignalP"/>
    </source>
</evidence>
<evidence type="ECO:0000256" key="11">
    <source>
        <dbReference type="ARBA" id="ARBA00022729"/>
    </source>
</evidence>
<evidence type="ECO:0000256" key="15">
    <source>
        <dbReference type="ARBA" id="ARBA00023034"/>
    </source>
</evidence>
<sequence length="485" mass="54168">MNQVFRKYCILIICFVISNQCIGQQIRVFESAKCNKDSYFVNVLKPEIQSKAPVVNRIIQFILNSNERNKTYEELAEFVDTFGGRLSGSPALENSTDYLIAKLQNENLDHVYTEDVLVPKWERGTEWAQMVEPRAQRLGILGMAGSASTPKGGLKAEVLVCNSMEELNDISNDKIKDKIVLLNTNRVNGSYIKFKLDGTRMVADGGGVAVMFRSYAKDTVYSPHAGIIRYYSKDTQIPVVSIAAEDSDLLHRLSKRGVKVMVNLHLESTFYGMTRSRNLMADLVGTQYPGESVVVSAHLDSWDVGQGAIDDGAGVFISWRALSLIKKLGLKTKRTLKLILFTGHEMGRFGSKAYVEKHSQNLQNTSVILNSDYGTFRPFGLTLSARNTRAQCIVYEVLQLLHKINATELVVGKSYDLTQSDGNEFMRAGIPASGLLNDNTKHWYYSHTNADTMSAINPYYLDLCSIVWTAASYVLADLTEMLPKD</sequence>
<evidence type="ECO:0000313" key="24">
    <source>
        <dbReference type="EMBL" id="CAD7654425.1"/>
    </source>
</evidence>
<keyword evidence="7" id="KW-0964">Secreted</keyword>
<accession>A0A7R9M8T7</accession>
<dbReference type="SUPFAM" id="SSF53187">
    <property type="entry name" value="Zn-dependent exopeptidases"/>
    <property type="match status" value="1"/>
</dbReference>
<keyword evidence="25" id="KW-1185">Reference proteome</keyword>
<evidence type="ECO:0000256" key="2">
    <source>
        <dbReference type="ARBA" id="ARBA00004371"/>
    </source>
</evidence>
<feature type="domain" description="Peptidase M28" evidence="23">
    <location>
        <begin position="278"/>
        <end position="467"/>
    </location>
</feature>
<dbReference type="GO" id="GO:0070573">
    <property type="term" value="F:metallodipeptidase activity"/>
    <property type="evidence" value="ECO:0007669"/>
    <property type="project" value="InterPro"/>
</dbReference>
<evidence type="ECO:0000256" key="5">
    <source>
        <dbReference type="ARBA" id="ARBA00010918"/>
    </source>
</evidence>
<comment type="subunit">
    <text evidence="20">Homodimer. The monomeric form is inactive while the homodimer is active.</text>
</comment>
<evidence type="ECO:0000256" key="6">
    <source>
        <dbReference type="ARBA" id="ARBA00014116"/>
    </source>
</evidence>
<reference evidence="24" key="1">
    <citation type="submission" date="2020-11" db="EMBL/GenBank/DDBJ databases">
        <authorList>
            <person name="Tran Van P."/>
        </authorList>
    </citation>
    <scope>NUCLEOTIDE SEQUENCE</scope>
</reference>
<evidence type="ECO:0000259" key="23">
    <source>
        <dbReference type="Pfam" id="PF04389"/>
    </source>
</evidence>
<evidence type="ECO:0000256" key="21">
    <source>
        <dbReference type="ARBA" id="ARBA00033328"/>
    </source>
</evidence>
<organism evidence="24">
    <name type="scientific">Oppiella nova</name>
    <dbReference type="NCBI Taxonomy" id="334625"/>
    <lineage>
        <taxon>Eukaryota</taxon>
        <taxon>Metazoa</taxon>
        <taxon>Ecdysozoa</taxon>
        <taxon>Arthropoda</taxon>
        <taxon>Chelicerata</taxon>
        <taxon>Arachnida</taxon>
        <taxon>Acari</taxon>
        <taxon>Acariformes</taxon>
        <taxon>Sarcoptiformes</taxon>
        <taxon>Oribatida</taxon>
        <taxon>Brachypylina</taxon>
        <taxon>Oppioidea</taxon>
        <taxon>Oppiidae</taxon>
        <taxon>Oppiella</taxon>
    </lineage>
</organism>
<dbReference type="GO" id="GO:0006508">
    <property type="term" value="P:proteolysis"/>
    <property type="evidence" value="ECO:0007669"/>
    <property type="project" value="UniProtKB-KW"/>
</dbReference>
<feature type="signal peptide" evidence="22">
    <location>
        <begin position="1"/>
        <end position="23"/>
    </location>
</feature>
<protein>
    <recommendedName>
        <fullName evidence="6">Carboxypeptidase Q</fullName>
    </recommendedName>
    <alternativeName>
        <fullName evidence="21">Plasma glutamate carboxypeptidase</fullName>
    </alternativeName>
</protein>
<evidence type="ECO:0000256" key="9">
    <source>
        <dbReference type="ARBA" id="ARBA00022670"/>
    </source>
</evidence>
<evidence type="ECO:0000256" key="13">
    <source>
        <dbReference type="ARBA" id="ARBA00022824"/>
    </source>
</evidence>
<proteinExistence type="inferred from homology"/>
<dbReference type="EMBL" id="OC922775">
    <property type="protein sequence ID" value="CAD7654425.1"/>
    <property type="molecule type" value="Genomic_DNA"/>
</dbReference>
<dbReference type="GO" id="GO:0005794">
    <property type="term" value="C:Golgi apparatus"/>
    <property type="evidence" value="ECO:0007669"/>
    <property type="project" value="UniProtKB-SubCell"/>
</dbReference>
<dbReference type="GO" id="GO:0005764">
    <property type="term" value="C:lysosome"/>
    <property type="evidence" value="ECO:0007669"/>
    <property type="project" value="UniProtKB-SubCell"/>
</dbReference>
<feature type="chain" id="PRO_5035592400" description="Carboxypeptidase Q" evidence="22">
    <location>
        <begin position="24"/>
        <end position="485"/>
    </location>
</feature>
<evidence type="ECO:0000313" key="25">
    <source>
        <dbReference type="Proteomes" id="UP000728032"/>
    </source>
</evidence>
<evidence type="ECO:0000256" key="16">
    <source>
        <dbReference type="ARBA" id="ARBA00023049"/>
    </source>
</evidence>
<keyword evidence="15" id="KW-0333">Golgi apparatus</keyword>
<evidence type="ECO:0000256" key="17">
    <source>
        <dbReference type="ARBA" id="ARBA00023145"/>
    </source>
</evidence>
<evidence type="ECO:0000256" key="7">
    <source>
        <dbReference type="ARBA" id="ARBA00022525"/>
    </source>
</evidence>